<dbReference type="EMBL" id="MDER01000086">
    <property type="protein sequence ID" value="ODP26360.1"/>
    <property type="molecule type" value="Genomic_DNA"/>
</dbReference>
<dbReference type="AlphaFoldDB" id="A0A1E3L064"/>
<name>A0A1E3L064_9BACL</name>
<evidence type="ECO:0000313" key="1">
    <source>
        <dbReference type="EMBL" id="ODP26360.1"/>
    </source>
</evidence>
<dbReference type="Proteomes" id="UP000094578">
    <property type="component" value="Unassembled WGS sequence"/>
</dbReference>
<dbReference type="STRING" id="1886670.PTI45_04200"/>
<organism evidence="1 2">
    <name type="scientific">Paenibacillus nuruki</name>
    <dbReference type="NCBI Taxonomy" id="1886670"/>
    <lineage>
        <taxon>Bacteria</taxon>
        <taxon>Bacillati</taxon>
        <taxon>Bacillota</taxon>
        <taxon>Bacilli</taxon>
        <taxon>Bacillales</taxon>
        <taxon>Paenibacillaceae</taxon>
        <taxon>Paenibacillus</taxon>
    </lineage>
</organism>
<gene>
    <name evidence="1" type="ORF">PTI45_04200</name>
</gene>
<accession>A0A1E3L064</accession>
<comment type="caution">
    <text evidence="1">The sequence shown here is derived from an EMBL/GenBank/DDBJ whole genome shotgun (WGS) entry which is preliminary data.</text>
</comment>
<protein>
    <submittedName>
        <fullName evidence="1">Uncharacterized protein</fullName>
    </submittedName>
</protein>
<sequence>MYPKRISSSLKRETYGYAVESVIRMFLVYLRAASTVGRSSEPVNNDRLTTTEAPIVITAFVNELDFIVDNSMFPIAILRFLK</sequence>
<keyword evidence="2" id="KW-1185">Reference proteome</keyword>
<proteinExistence type="predicted"/>
<reference evidence="1 2" key="1">
    <citation type="submission" date="2016-08" db="EMBL/GenBank/DDBJ databases">
        <title>Genome sequencing of Paenibacillus sp. TI45-13ar, isolated from Korean traditional nuruk.</title>
        <authorList>
            <person name="Kim S.-J."/>
        </authorList>
    </citation>
    <scope>NUCLEOTIDE SEQUENCE [LARGE SCALE GENOMIC DNA]</scope>
    <source>
        <strain evidence="1 2">TI45-13ar</strain>
    </source>
</reference>
<evidence type="ECO:0000313" key="2">
    <source>
        <dbReference type="Proteomes" id="UP000094578"/>
    </source>
</evidence>